<evidence type="ECO:0000313" key="3">
    <source>
        <dbReference type="Proteomes" id="UP001632339"/>
    </source>
</evidence>
<evidence type="ECO:0008006" key="4">
    <source>
        <dbReference type="Google" id="ProtNLM"/>
    </source>
</evidence>
<sequence>MKKILSIALLSFSLFSHSAIASSPINSIRTSTGQIVSVGDNYISMVDKFQQQPFSTRSYEVKERSNKYTVNEYIYLVDNTYFTISIVNNSITSILWDRKIS</sequence>
<keyword evidence="1" id="KW-0732">Signal</keyword>
<evidence type="ECO:0000256" key="1">
    <source>
        <dbReference type="SAM" id="SignalP"/>
    </source>
</evidence>
<feature type="signal peptide" evidence="1">
    <location>
        <begin position="1"/>
        <end position="21"/>
    </location>
</feature>
<accession>A0ABW9JX19</accession>
<keyword evidence="3" id="KW-1185">Reference proteome</keyword>
<name>A0ABW9JX19_9GAMM</name>
<comment type="caution">
    <text evidence="2">The sequence shown here is derived from an EMBL/GenBank/DDBJ whole genome shotgun (WGS) entry which is preliminary data.</text>
</comment>
<gene>
    <name evidence="2" type="ORF">ACKVE0_08755</name>
</gene>
<feature type="chain" id="PRO_5046481810" description="DUF2845 domain-containing protein" evidence="1">
    <location>
        <begin position="22"/>
        <end position="101"/>
    </location>
</feature>
<proteinExistence type="predicted"/>
<dbReference type="EMBL" id="JBJXCW010000007">
    <property type="protein sequence ID" value="MFN0297613.1"/>
    <property type="molecule type" value="Genomic_DNA"/>
</dbReference>
<organism evidence="2 3">
    <name type="scientific">Acinetobacter albensis</name>
    <dbReference type="NCBI Taxonomy" id="1673609"/>
    <lineage>
        <taxon>Bacteria</taxon>
        <taxon>Pseudomonadati</taxon>
        <taxon>Pseudomonadota</taxon>
        <taxon>Gammaproteobacteria</taxon>
        <taxon>Moraxellales</taxon>
        <taxon>Moraxellaceae</taxon>
        <taxon>Acinetobacter</taxon>
    </lineage>
</organism>
<dbReference type="Proteomes" id="UP001632339">
    <property type="component" value="Unassembled WGS sequence"/>
</dbReference>
<dbReference type="RefSeq" id="WP_409140214.1">
    <property type="nucleotide sequence ID" value="NZ_JBJXCW010000007.1"/>
</dbReference>
<reference evidence="2 3" key="1">
    <citation type="submission" date="2024-12" db="EMBL/GenBank/DDBJ databases">
        <title>C001-4G Acinetobacter sp. assembled genome.</title>
        <authorList>
            <person name="D'Arcy K."/>
            <person name="Kingdon A.D.H."/>
            <person name="Breen A."/>
            <person name="Mckeown C."/>
            <person name="Allman E."/>
            <person name="Sharma P."/>
            <person name="Mcleman A."/>
            <person name="Roberts A.P."/>
        </authorList>
    </citation>
    <scope>NUCLEOTIDE SEQUENCE [LARGE SCALE GENOMIC DNA]</scope>
    <source>
        <strain evidence="2 3">C1-4G</strain>
    </source>
</reference>
<evidence type="ECO:0000313" key="2">
    <source>
        <dbReference type="EMBL" id="MFN0297613.1"/>
    </source>
</evidence>
<protein>
    <recommendedName>
        <fullName evidence="4">DUF2845 domain-containing protein</fullName>
    </recommendedName>
</protein>